<evidence type="ECO:0000256" key="2">
    <source>
        <dbReference type="ARBA" id="ARBA00022692"/>
    </source>
</evidence>
<feature type="transmembrane region" description="Helical" evidence="5">
    <location>
        <begin position="35"/>
        <end position="56"/>
    </location>
</feature>
<dbReference type="GO" id="GO:0008273">
    <property type="term" value="F:calcium, potassium:sodium antiporter activity"/>
    <property type="evidence" value="ECO:0007669"/>
    <property type="project" value="TreeGrafter"/>
</dbReference>
<evidence type="ECO:0000313" key="8">
    <source>
        <dbReference type="Proteomes" id="UP000238137"/>
    </source>
</evidence>
<gene>
    <name evidence="7" type="ORF">A7A09_000745</name>
</gene>
<name>A0A3R7SDV2_9RHOB</name>
<dbReference type="InterPro" id="IPR004837">
    <property type="entry name" value="NaCa_Exmemb"/>
</dbReference>
<evidence type="ECO:0000256" key="4">
    <source>
        <dbReference type="ARBA" id="ARBA00023136"/>
    </source>
</evidence>
<dbReference type="InterPro" id="IPR004481">
    <property type="entry name" value="K/Na/Ca-exchanger"/>
</dbReference>
<dbReference type="OrthoDB" id="9794225at2"/>
<dbReference type="Proteomes" id="UP000238137">
    <property type="component" value="Unassembled WGS sequence"/>
</dbReference>
<evidence type="ECO:0000256" key="3">
    <source>
        <dbReference type="ARBA" id="ARBA00022989"/>
    </source>
</evidence>
<dbReference type="Pfam" id="PF01699">
    <property type="entry name" value="Na_Ca_ex"/>
    <property type="match status" value="2"/>
</dbReference>
<evidence type="ECO:0000256" key="1">
    <source>
        <dbReference type="ARBA" id="ARBA00004141"/>
    </source>
</evidence>
<dbReference type="InterPro" id="IPR044880">
    <property type="entry name" value="NCX_ion-bd_dom_sf"/>
</dbReference>
<feature type="transmembrane region" description="Helical" evidence="5">
    <location>
        <begin position="201"/>
        <end position="221"/>
    </location>
</feature>
<reference evidence="7" key="1">
    <citation type="submission" date="2018-05" db="EMBL/GenBank/DDBJ databases">
        <title>Reclassification of Methylarcula marina and Methylarcula terricola as Paracoccus methylarcula sp.nov., comb.nov. and Paracoccus terricola comb.nov.</title>
        <authorList>
            <person name="Shmareva M.N."/>
            <person name="Doronina N.V."/>
            <person name="Vasilenko O.V."/>
            <person name="Tarlachkov S.V."/>
            <person name="Trotsenko Y.A."/>
        </authorList>
    </citation>
    <scope>NUCLEOTIDE SEQUENCE [LARGE SCALE GENOMIC DNA]</scope>
    <source>
        <strain evidence="7">VKM B-2159</strain>
    </source>
</reference>
<feature type="domain" description="Sodium/calcium exchanger membrane region" evidence="6">
    <location>
        <begin position="5"/>
        <end position="144"/>
    </location>
</feature>
<evidence type="ECO:0000256" key="5">
    <source>
        <dbReference type="SAM" id="Phobius"/>
    </source>
</evidence>
<dbReference type="RefSeq" id="WP_106689417.1">
    <property type="nucleotide sequence ID" value="NZ_PXNQ02000001.1"/>
</dbReference>
<feature type="transmembrane region" description="Helical" evidence="5">
    <location>
        <begin position="266"/>
        <end position="283"/>
    </location>
</feature>
<comment type="caution">
    <text evidence="7">The sequence shown here is derived from an EMBL/GenBank/DDBJ whole genome shotgun (WGS) entry which is preliminary data.</text>
</comment>
<feature type="domain" description="Sodium/calcium exchanger membrane region" evidence="6">
    <location>
        <begin position="169"/>
        <end position="307"/>
    </location>
</feature>
<dbReference type="PANTHER" id="PTHR10846:SF8">
    <property type="entry name" value="INNER MEMBRANE PROTEIN YRBG"/>
    <property type="match status" value="1"/>
</dbReference>
<sequence length="308" mass="31497">MVVDLLLVLAGLLLLVLGGDLLVKGAVNLSLRLGVAPIVVGLTVVAFGTSAPELLVSLSAALRGSTDIALGNVVGSNIANVLIILGASAVVSGIVTKGHDLRESWVMMIAASALVIALAFTGEIGRIEGFVLLAALVLVLWRQISGARAKRPEQIEGAEPGATGRQIGFWLIGGLVALPAGAHLLVTGASDIARLMGISEAVIGLTLVAIGTSLPEMAASVASAVRGRADLALGNVVGSNIFNILAILGITSVVAPLPVPSQMLHFDLWVMLGSSLLLAPFLFRGIPMTRQVGAAFLAAYAAYVWVLL</sequence>
<evidence type="ECO:0000259" key="6">
    <source>
        <dbReference type="Pfam" id="PF01699"/>
    </source>
</evidence>
<dbReference type="NCBIfam" id="TIGR00367">
    <property type="entry name" value="calcium/sodium antiporter"/>
    <property type="match status" value="1"/>
</dbReference>
<feature type="transmembrane region" description="Helical" evidence="5">
    <location>
        <begin position="167"/>
        <end position="189"/>
    </location>
</feature>
<dbReference type="PANTHER" id="PTHR10846">
    <property type="entry name" value="SODIUM/POTASSIUM/CALCIUM EXCHANGER"/>
    <property type="match status" value="1"/>
</dbReference>
<dbReference type="Gene3D" id="1.20.1420.30">
    <property type="entry name" value="NCX, central ion-binding region"/>
    <property type="match status" value="1"/>
</dbReference>
<organism evidence="7 8">
    <name type="scientific">Paracoccus methylarcula</name>
    <dbReference type="NCBI Taxonomy" id="72022"/>
    <lineage>
        <taxon>Bacteria</taxon>
        <taxon>Pseudomonadati</taxon>
        <taxon>Pseudomonadota</taxon>
        <taxon>Alphaproteobacteria</taxon>
        <taxon>Rhodobacterales</taxon>
        <taxon>Paracoccaceae</taxon>
        <taxon>Paracoccus</taxon>
    </lineage>
</organism>
<evidence type="ECO:0000313" key="7">
    <source>
        <dbReference type="EMBL" id="RNF35973.1"/>
    </source>
</evidence>
<feature type="transmembrane region" description="Helical" evidence="5">
    <location>
        <begin position="129"/>
        <end position="147"/>
    </location>
</feature>
<dbReference type="GO" id="GO:0005886">
    <property type="term" value="C:plasma membrane"/>
    <property type="evidence" value="ECO:0007669"/>
    <property type="project" value="TreeGrafter"/>
</dbReference>
<comment type="subcellular location">
    <subcellularLocation>
        <location evidence="1">Membrane</location>
        <topology evidence="1">Multi-pass membrane protein</topology>
    </subcellularLocation>
</comment>
<dbReference type="EMBL" id="PXNQ02000001">
    <property type="protein sequence ID" value="RNF35973.1"/>
    <property type="molecule type" value="Genomic_DNA"/>
</dbReference>
<proteinExistence type="predicted"/>
<feature type="transmembrane region" description="Helical" evidence="5">
    <location>
        <begin position="68"/>
        <end position="92"/>
    </location>
</feature>
<keyword evidence="4 5" id="KW-0472">Membrane</keyword>
<dbReference type="GO" id="GO:0005262">
    <property type="term" value="F:calcium channel activity"/>
    <property type="evidence" value="ECO:0007669"/>
    <property type="project" value="TreeGrafter"/>
</dbReference>
<keyword evidence="3 5" id="KW-1133">Transmembrane helix</keyword>
<accession>A0A3R7SDV2</accession>
<keyword evidence="8" id="KW-1185">Reference proteome</keyword>
<feature type="transmembrane region" description="Helical" evidence="5">
    <location>
        <begin position="289"/>
        <end position="307"/>
    </location>
</feature>
<feature type="transmembrane region" description="Helical" evidence="5">
    <location>
        <begin position="241"/>
        <end position="259"/>
    </location>
</feature>
<protein>
    <submittedName>
        <fullName evidence="7">Sodium:calcium antiporter</fullName>
    </submittedName>
</protein>
<dbReference type="GO" id="GO:0006874">
    <property type="term" value="P:intracellular calcium ion homeostasis"/>
    <property type="evidence" value="ECO:0007669"/>
    <property type="project" value="TreeGrafter"/>
</dbReference>
<keyword evidence="2 5" id="KW-0812">Transmembrane</keyword>
<dbReference type="AlphaFoldDB" id="A0A3R7SDV2"/>